<evidence type="ECO:0000313" key="3">
    <source>
        <dbReference type="Proteomes" id="UP001204833"/>
    </source>
</evidence>
<dbReference type="EMBL" id="JAIHNG010000162">
    <property type="protein sequence ID" value="KAI5949815.1"/>
    <property type="molecule type" value="Genomic_DNA"/>
</dbReference>
<feature type="compositionally biased region" description="Basic residues" evidence="1">
    <location>
        <begin position="270"/>
        <end position="299"/>
    </location>
</feature>
<proteinExistence type="predicted"/>
<dbReference type="GeneID" id="76152682"/>
<evidence type="ECO:0000313" key="2">
    <source>
        <dbReference type="EMBL" id="KAI5949815.1"/>
    </source>
</evidence>
<gene>
    <name evidence="2" type="ORF">KGF57_004638</name>
</gene>
<organism evidence="2 3">
    <name type="scientific">Candida theae</name>
    <dbReference type="NCBI Taxonomy" id="1198502"/>
    <lineage>
        <taxon>Eukaryota</taxon>
        <taxon>Fungi</taxon>
        <taxon>Dikarya</taxon>
        <taxon>Ascomycota</taxon>
        <taxon>Saccharomycotina</taxon>
        <taxon>Pichiomycetes</taxon>
        <taxon>Debaryomycetaceae</taxon>
        <taxon>Candida/Lodderomyces clade</taxon>
        <taxon>Candida</taxon>
    </lineage>
</organism>
<reference evidence="2 3" key="1">
    <citation type="journal article" date="2022" name="DNA Res.">
        <title>Genome analysis of five recently described species of the CUG-Ser clade uncovers Candida theae as a new hybrid lineage with pathogenic potential in the Candida parapsilosis species complex.</title>
        <authorList>
            <person name="Mixao V."/>
            <person name="Del Olmo V."/>
            <person name="Hegedusova E."/>
            <person name="Saus E."/>
            <person name="Pryszcz L."/>
            <person name="Cillingova A."/>
            <person name="Nosek J."/>
            <person name="Gabaldon T."/>
        </authorList>
    </citation>
    <scope>NUCLEOTIDE SEQUENCE [LARGE SCALE GENOMIC DNA]</scope>
    <source>
        <strain evidence="2 3">CBS 12239</strain>
    </source>
</reference>
<keyword evidence="3" id="KW-1185">Reference proteome</keyword>
<comment type="caution">
    <text evidence="2">The sequence shown here is derived from an EMBL/GenBank/DDBJ whole genome shotgun (WGS) entry which is preliminary data.</text>
</comment>
<evidence type="ECO:0000256" key="1">
    <source>
        <dbReference type="SAM" id="MobiDB-lite"/>
    </source>
</evidence>
<accession>A0AAD5BB45</accession>
<feature type="region of interest" description="Disordered" evidence="1">
    <location>
        <begin position="260"/>
        <end position="299"/>
    </location>
</feature>
<protein>
    <submittedName>
        <fullName evidence="2">Uncharacterized protein</fullName>
    </submittedName>
</protein>
<dbReference type="Proteomes" id="UP001204833">
    <property type="component" value="Unassembled WGS sequence"/>
</dbReference>
<name>A0AAD5BB45_9ASCO</name>
<dbReference type="AlphaFoldDB" id="A0AAD5BB45"/>
<sequence>MSQSIKKKVSDKIEKTYSGLPIPQGLDDPCWISYVVVALRKFRHILQYFNSETIESVTFTRSKRIFKIEEKEDKKEYLKLLGELLLEFFNELGNLHAVDHVRSLAGKQVTILDIFDWITGVDYKSCVPEIERTVEKLWSSKFPTSRDDIVSLMYSEETQECELNEMHSFFHGAPMYMVMTYHVVKDEKPKRLHRYMDVLYHEYLLFLADSKYRYPTLRVILKRIGLHHNYIPELGRVKNEGVEIAKEYLRKSLRNKVIKPNAERKASEKKMKKKYIKGKKEYKKYLRNKKTKKNKKRLN</sequence>
<dbReference type="RefSeq" id="XP_051606970.1">
    <property type="nucleotide sequence ID" value="XM_051754169.1"/>
</dbReference>